<dbReference type="Gene3D" id="2.130.10.10">
    <property type="entry name" value="YVTN repeat-like/Quinoprotein amine dehydrogenase"/>
    <property type="match status" value="1"/>
</dbReference>
<feature type="domain" description="ABC transmembrane type-1" evidence="6">
    <location>
        <begin position="402"/>
        <end position="690"/>
    </location>
</feature>
<evidence type="ECO:0000313" key="8">
    <source>
        <dbReference type="Proteomes" id="UP001596030"/>
    </source>
</evidence>
<evidence type="ECO:0000256" key="3">
    <source>
        <dbReference type="ARBA" id="ARBA00022989"/>
    </source>
</evidence>
<feature type="transmembrane region" description="Helical" evidence="5">
    <location>
        <begin position="555"/>
        <end position="574"/>
    </location>
</feature>
<organism evidence="7 8">
    <name type="scientific">Chromohalobacter sarecensis</name>
    <dbReference type="NCBI Taxonomy" id="245294"/>
    <lineage>
        <taxon>Bacteria</taxon>
        <taxon>Pseudomonadati</taxon>
        <taxon>Pseudomonadota</taxon>
        <taxon>Gammaproteobacteria</taxon>
        <taxon>Oceanospirillales</taxon>
        <taxon>Halomonadaceae</taxon>
        <taxon>Chromohalobacter</taxon>
    </lineage>
</organism>
<feature type="transmembrane region" description="Helical" evidence="5">
    <location>
        <begin position="469"/>
        <end position="491"/>
    </location>
</feature>
<evidence type="ECO:0000256" key="5">
    <source>
        <dbReference type="RuleBase" id="RU363032"/>
    </source>
</evidence>
<proteinExistence type="inferred from homology"/>
<dbReference type="Gene3D" id="1.10.3720.10">
    <property type="entry name" value="MetI-like"/>
    <property type="match status" value="1"/>
</dbReference>
<evidence type="ECO:0000313" key="7">
    <source>
        <dbReference type="EMBL" id="MFC4537756.1"/>
    </source>
</evidence>
<feature type="transmembrane region" description="Helical" evidence="5">
    <location>
        <begin position="408"/>
        <end position="430"/>
    </location>
</feature>
<dbReference type="InterPro" id="IPR035906">
    <property type="entry name" value="MetI-like_sf"/>
</dbReference>
<feature type="transmembrane region" description="Helical" evidence="5">
    <location>
        <begin position="22"/>
        <end position="45"/>
    </location>
</feature>
<feature type="transmembrane region" description="Helical" evidence="5">
    <location>
        <begin position="503"/>
        <end position="523"/>
    </location>
</feature>
<evidence type="ECO:0000259" key="6">
    <source>
        <dbReference type="PROSITE" id="PS50928"/>
    </source>
</evidence>
<feature type="transmembrane region" description="Helical" evidence="5">
    <location>
        <begin position="612"/>
        <end position="633"/>
    </location>
</feature>
<dbReference type="SUPFAM" id="SSF63829">
    <property type="entry name" value="Calcium-dependent phosphotriesterase"/>
    <property type="match status" value="1"/>
</dbReference>
<protein>
    <submittedName>
        <fullName evidence="7">ABC transporter permease subunit</fullName>
    </submittedName>
</protein>
<dbReference type="InterPro" id="IPR000515">
    <property type="entry name" value="MetI-like"/>
</dbReference>
<dbReference type="Proteomes" id="UP001596030">
    <property type="component" value="Unassembled WGS sequence"/>
</dbReference>
<evidence type="ECO:0000256" key="4">
    <source>
        <dbReference type="ARBA" id="ARBA00023136"/>
    </source>
</evidence>
<dbReference type="EMBL" id="JBHSEU010000006">
    <property type="protein sequence ID" value="MFC4537756.1"/>
    <property type="molecule type" value="Genomic_DNA"/>
</dbReference>
<dbReference type="RefSeq" id="WP_246971858.1">
    <property type="nucleotide sequence ID" value="NZ_JAKGAN010000004.1"/>
</dbReference>
<keyword evidence="3 5" id="KW-1133">Transmembrane helix</keyword>
<dbReference type="CDD" id="cd06261">
    <property type="entry name" value="TM_PBP2"/>
    <property type="match status" value="1"/>
</dbReference>
<name>A0ABV9CWW6_9GAMM</name>
<sequence>MTDPSTDPPRPNRRLRQRLDRLATGVIAASGIGVVVAVLAIGVYLTLAVLPLFDGAEVEVDTAPSAADDDGAMHAVWLADDGTRWLTREGQLRDAKGEIATLAAGATVTTVAEAGQAQPLALGLSNGEVRLVPRDDQGRLRWTQAATLRLFEARGVAALTLHHAAQGWVLAGRDTQGKVAALWHTAETTRRIAVPEAAEHIALGHAGRLAMTQGTQLTLWQLSSDGGGTPLARTDTQTPVTALSFLQGGRTLIVGDAQGGLRRWRLSPDDTAWQAAETSYTALGDTAIRRVIDLPRQRLWLALDDSGRLGLYQSLSGQRWHGQAPEATPPTAVSVNAHGTQVMWLGATGTPQRLAIEAAHAAVSPATLWMPQTYEGHADAEWRWAAAVTGDEEPQYSLVPLAWGTLKAAAWAMVFAVPLALGAAMHSACYMSRRQRARLKPAIELMEALPGVVIGFVAGLFVAPFVERHLAGTLALFVCVPLGSVACGWLWRMFSRRMELRLPPISAGVGLIVPLALLCWAALSLSPWLEAWWFGGDLRAWMHQQWGWDYAQRNALIVGMAMGLAIIPTLYSLAEEALSGVPRPLAEGSLALGATRAQTLWRVQLPAAAPGILSAVMIGAGRAVGETMIVLMVTGNTPLMSPSLFEGLRSLAANLAIELPEAAVGGTQYRLLLLGALLLFVFTFVVNTLAEMVRWRLKRRYRRYGGDA</sequence>
<keyword evidence="5" id="KW-0813">Transport</keyword>
<evidence type="ECO:0000256" key="2">
    <source>
        <dbReference type="ARBA" id="ARBA00022692"/>
    </source>
</evidence>
<dbReference type="SUPFAM" id="SSF161098">
    <property type="entry name" value="MetI-like"/>
    <property type="match status" value="1"/>
</dbReference>
<gene>
    <name evidence="7" type="ORF">ACFO0U_03010</name>
</gene>
<keyword evidence="2 5" id="KW-0812">Transmembrane</keyword>
<dbReference type="PANTHER" id="PTHR42727:SF1">
    <property type="entry name" value="PHOSPHATE TRANSPORT SYSTEM PERMEASE"/>
    <property type="match status" value="1"/>
</dbReference>
<feature type="transmembrane region" description="Helical" evidence="5">
    <location>
        <begin position="671"/>
        <end position="693"/>
    </location>
</feature>
<keyword evidence="8" id="KW-1185">Reference proteome</keyword>
<accession>A0ABV9CWW6</accession>
<dbReference type="PANTHER" id="PTHR42727">
    <property type="entry name" value="PHOSPHATE TRANSPORT SYSTEM PERMEASE PROTEIN"/>
    <property type="match status" value="1"/>
</dbReference>
<keyword evidence="4 5" id="KW-0472">Membrane</keyword>
<comment type="similarity">
    <text evidence="5">Belongs to the binding-protein-dependent transport system permease family.</text>
</comment>
<feature type="transmembrane region" description="Helical" evidence="5">
    <location>
        <begin position="442"/>
        <end position="463"/>
    </location>
</feature>
<dbReference type="Pfam" id="PF00528">
    <property type="entry name" value="BPD_transp_1"/>
    <property type="match status" value="1"/>
</dbReference>
<reference evidence="8" key="1">
    <citation type="journal article" date="2019" name="Int. J. Syst. Evol. Microbiol.">
        <title>The Global Catalogue of Microorganisms (GCM) 10K type strain sequencing project: providing services to taxonomists for standard genome sequencing and annotation.</title>
        <authorList>
            <consortium name="The Broad Institute Genomics Platform"/>
            <consortium name="The Broad Institute Genome Sequencing Center for Infectious Disease"/>
            <person name="Wu L."/>
            <person name="Ma J."/>
        </authorList>
    </citation>
    <scope>NUCLEOTIDE SEQUENCE [LARGE SCALE GENOMIC DNA]</scope>
    <source>
        <strain evidence="8">CGMCC 1.12121</strain>
    </source>
</reference>
<comment type="caution">
    <text evidence="7">The sequence shown here is derived from an EMBL/GenBank/DDBJ whole genome shotgun (WGS) entry which is preliminary data.</text>
</comment>
<evidence type="ECO:0000256" key="1">
    <source>
        <dbReference type="ARBA" id="ARBA00004651"/>
    </source>
</evidence>
<comment type="subcellular location">
    <subcellularLocation>
        <location evidence="1 5">Cell membrane</location>
        <topology evidence="1 5">Multi-pass membrane protein</topology>
    </subcellularLocation>
</comment>
<dbReference type="InterPro" id="IPR015943">
    <property type="entry name" value="WD40/YVTN_repeat-like_dom_sf"/>
</dbReference>
<dbReference type="PROSITE" id="PS50928">
    <property type="entry name" value="ABC_TM1"/>
    <property type="match status" value="1"/>
</dbReference>